<organism evidence="1 2">
    <name type="scientific">Ralstonia phage RP12</name>
    <dbReference type="NCBI Taxonomy" id="1923889"/>
    <lineage>
        <taxon>Viruses</taxon>
        <taxon>Duplodnaviria</taxon>
        <taxon>Heunggongvirae</taxon>
        <taxon>Uroviricota</taxon>
        <taxon>Caudoviricetes</taxon>
        <taxon>Chimalliviridae</taxon>
        <taxon>Ripduovirus</taxon>
        <taxon>Ripduovirus RP12</taxon>
    </lineage>
</organism>
<keyword evidence="2" id="KW-1185">Reference proteome</keyword>
<accession>A0A1L7N1P6</accession>
<reference evidence="1 2" key="1">
    <citation type="submission" date="2016-12" db="EMBL/GenBank/DDBJ databases">
        <title>Characterization of two jumbo phages RP12 and RP31 infecting the phytopathogen Ralstonia solanacearum.</title>
        <authorList>
            <person name="Kawasaki T."/>
            <person name="Yoshikawa G."/>
            <person name="Ogata H."/>
            <person name="Yamada T."/>
        </authorList>
    </citation>
    <scope>NUCLEOTIDE SEQUENCE [LARGE SCALE GENOMIC DNA]</scope>
    <source>
        <strain evidence="1 2">RP12</strain>
    </source>
</reference>
<name>A0A1L7N1P6_9CAUD</name>
<evidence type="ECO:0000313" key="1">
    <source>
        <dbReference type="EMBL" id="BAW19194.1"/>
    </source>
</evidence>
<evidence type="ECO:0000313" key="2">
    <source>
        <dbReference type="Proteomes" id="UP000222831"/>
    </source>
</evidence>
<dbReference type="GeneID" id="40074615"/>
<protein>
    <submittedName>
        <fullName evidence="1">Uncharacterized protein</fullName>
    </submittedName>
</protein>
<dbReference type="KEGG" id="vg:40074615"/>
<dbReference type="RefSeq" id="YP_009598913.1">
    <property type="nucleotide sequence ID" value="NC_041911.1"/>
</dbReference>
<proteinExistence type="predicted"/>
<dbReference type="EMBL" id="AP017924">
    <property type="protein sequence ID" value="BAW19194.1"/>
    <property type="molecule type" value="Genomic_DNA"/>
</dbReference>
<dbReference type="Proteomes" id="UP000222831">
    <property type="component" value="Segment"/>
</dbReference>
<sequence>MKNCRAQRGKNNYPALLKEMLKTHPSEVLLWMVELPKGTKQSLFIDSRKVVSHLSEQGTLYNRPKPKRGGSNRLLPGEEAIHYTVWKLMHKATGAVFYFEDTNDIPTDKVMARVSQRMLTFNNYVMKNIVNANRCMYHFVKRFGFTDISHWEVTDLQQKFETEQEAMLYITKLSRDHLVAKELVLSRISNVDALYYHNTMLKLDHLGMEEYLGLVEKKAEAA</sequence>